<feature type="non-terminal residue" evidence="9">
    <location>
        <position position="1"/>
    </location>
</feature>
<keyword evidence="6" id="KW-0325">Glycoprotein</keyword>
<evidence type="ECO:0000256" key="8">
    <source>
        <dbReference type="SAM" id="Phobius"/>
    </source>
</evidence>
<dbReference type="GO" id="GO:0016020">
    <property type="term" value="C:membrane"/>
    <property type="evidence" value="ECO:0007669"/>
    <property type="project" value="UniProtKB-SubCell"/>
</dbReference>
<accession>A0AA35SWZ6</accession>
<dbReference type="Proteomes" id="UP001174909">
    <property type="component" value="Unassembled WGS sequence"/>
</dbReference>
<sequence length="292" mass="32865">AFNCTSLGVGSEDFLPFDGFTNEDIFPYLADVNESFTTIDFREFAEKINESEFLSFDLTQLEANLTLVVNASTVNTTVHERASQILDDLVYIQRTVQDLQRLRGHAEGNVSQLQIDIKTSEHEVVVFVDNLEQFITNLHDIVTEATDRYIDRLCGFVDDYIDYANDTIRNELGRCKVFPAAYDAVYSTVCENAVDGLNGYWLGVGWSMLFTLVGVVVGIVLSDYFRRAGTRVVRCNDTSSETASLVSHDDDDDDNDVSAISMRVKGKSYPSNARALPEEQQPLHTTQMDMEW</sequence>
<keyword evidence="3 8" id="KW-0812">Transmembrane</keyword>
<evidence type="ECO:0000256" key="4">
    <source>
        <dbReference type="ARBA" id="ARBA00022989"/>
    </source>
</evidence>
<evidence type="ECO:0000256" key="6">
    <source>
        <dbReference type="ARBA" id="ARBA00023180"/>
    </source>
</evidence>
<dbReference type="PANTHER" id="PTHR22730:SF1">
    <property type="entry name" value="PROMININ-LIKE PROTEIN"/>
    <property type="match status" value="1"/>
</dbReference>
<evidence type="ECO:0000256" key="7">
    <source>
        <dbReference type="SAM" id="MobiDB-lite"/>
    </source>
</evidence>
<organism evidence="9 10">
    <name type="scientific">Geodia barretti</name>
    <name type="common">Barrett's horny sponge</name>
    <dbReference type="NCBI Taxonomy" id="519541"/>
    <lineage>
        <taxon>Eukaryota</taxon>
        <taxon>Metazoa</taxon>
        <taxon>Porifera</taxon>
        <taxon>Demospongiae</taxon>
        <taxon>Heteroscleromorpha</taxon>
        <taxon>Tetractinellida</taxon>
        <taxon>Astrophorina</taxon>
        <taxon>Geodiidae</taxon>
        <taxon>Geodia</taxon>
    </lineage>
</organism>
<dbReference type="EMBL" id="CASHTH010002882">
    <property type="protein sequence ID" value="CAI8036571.1"/>
    <property type="molecule type" value="Genomic_DNA"/>
</dbReference>
<keyword evidence="5 8" id="KW-0472">Membrane</keyword>
<keyword evidence="10" id="KW-1185">Reference proteome</keyword>
<dbReference type="AlphaFoldDB" id="A0AA35SWZ6"/>
<comment type="similarity">
    <text evidence="2">Belongs to the prominin family.</text>
</comment>
<evidence type="ECO:0000313" key="9">
    <source>
        <dbReference type="EMBL" id="CAI8036571.1"/>
    </source>
</evidence>
<comment type="subcellular location">
    <subcellularLocation>
        <location evidence="1">Membrane</location>
        <topology evidence="1">Multi-pass membrane protein</topology>
    </subcellularLocation>
</comment>
<evidence type="ECO:0000256" key="1">
    <source>
        <dbReference type="ARBA" id="ARBA00004141"/>
    </source>
</evidence>
<evidence type="ECO:0000256" key="5">
    <source>
        <dbReference type="ARBA" id="ARBA00023136"/>
    </source>
</evidence>
<comment type="caution">
    <text evidence="9">The sequence shown here is derived from an EMBL/GenBank/DDBJ whole genome shotgun (WGS) entry which is preliminary data.</text>
</comment>
<proteinExistence type="inferred from homology"/>
<gene>
    <name evidence="9" type="ORF">GBAR_LOCUS20489</name>
</gene>
<feature type="transmembrane region" description="Helical" evidence="8">
    <location>
        <begin position="200"/>
        <end position="221"/>
    </location>
</feature>
<reference evidence="9" key="1">
    <citation type="submission" date="2023-03" db="EMBL/GenBank/DDBJ databases">
        <authorList>
            <person name="Steffen K."/>
            <person name="Cardenas P."/>
        </authorList>
    </citation>
    <scope>NUCLEOTIDE SEQUENCE</scope>
</reference>
<keyword evidence="4 8" id="KW-1133">Transmembrane helix</keyword>
<name>A0AA35SWZ6_GEOBA</name>
<dbReference type="Pfam" id="PF05478">
    <property type="entry name" value="Prominin"/>
    <property type="match status" value="1"/>
</dbReference>
<feature type="region of interest" description="Disordered" evidence="7">
    <location>
        <begin position="266"/>
        <end position="292"/>
    </location>
</feature>
<feature type="compositionally biased region" description="Polar residues" evidence="7">
    <location>
        <begin position="282"/>
        <end position="292"/>
    </location>
</feature>
<protein>
    <submittedName>
        <fullName evidence="9">Prominin-1-A</fullName>
    </submittedName>
</protein>
<evidence type="ECO:0000256" key="3">
    <source>
        <dbReference type="ARBA" id="ARBA00022692"/>
    </source>
</evidence>
<evidence type="ECO:0000313" key="10">
    <source>
        <dbReference type="Proteomes" id="UP001174909"/>
    </source>
</evidence>
<evidence type="ECO:0000256" key="2">
    <source>
        <dbReference type="ARBA" id="ARBA00006058"/>
    </source>
</evidence>
<dbReference type="InterPro" id="IPR008795">
    <property type="entry name" value="Prominin"/>
</dbReference>
<dbReference type="PANTHER" id="PTHR22730">
    <property type="entry name" value="PROMININ PROM PROTEIN"/>
    <property type="match status" value="1"/>
</dbReference>